<keyword evidence="3" id="KW-1185">Reference proteome</keyword>
<sequence length="123" mass="14426">MTVHSTTRAIRMTERNSLYRVPSRQSGNLRSFIPTRVRDFAYGPGTSANVPIWSQCRMTIFKISYMFMCPAWVRNKPLTEQTRRRRFSINRQRIRLSRLIRRKGASPTIGTHTSSSRPRGPRR</sequence>
<feature type="region of interest" description="Disordered" evidence="1">
    <location>
        <begin position="100"/>
        <end position="123"/>
    </location>
</feature>
<proteinExistence type="predicted"/>
<evidence type="ECO:0000256" key="1">
    <source>
        <dbReference type="SAM" id="MobiDB-lite"/>
    </source>
</evidence>
<protein>
    <submittedName>
        <fullName evidence="2">Uncharacterized protein</fullName>
    </submittedName>
</protein>
<dbReference type="Proteomes" id="UP000199013">
    <property type="component" value="Unassembled WGS sequence"/>
</dbReference>
<evidence type="ECO:0000313" key="3">
    <source>
        <dbReference type="Proteomes" id="UP000199013"/>
    </source>
</evidence>
<organism evidence="2 3">
    <name type="scientific">Candidatus Protofrankia californiensis</name>
    <dbReference type="NCBI Taxonomy" id="1839754"/>
    <lineage>
        <taxon>Bacteria</taxon>
        <taxon>Bacillati</taxon>
        <taxon>Actinomycetota</taxon>
        <taxon>Actinomycetes</taxon>
        <taxon>Frankiales</taxon>
        <taxon>Frankiaceae</taxon>
        <taxon>Protofrankia</taxon>
    </lineage>
</organism>
<reference evidence="3" key="1">
    <citation type="submission" date="2016-02" db="EMBL/GenBank/DDBJ databases">
        <authorList>
            <person name="Wibberg D."/>
        </authorList>
    </citation>
    <scope>NUCLEOTIDE SEQUENCE [LARGE SCALE GENOMIC DNA]</scope>
</reference>
<evidence type="ECO:0000313" key="2">
    <source>
        <dbReference type="EMBL" id="SBW17511.1"/>
    </source>
</evidence>
<accession>A0A1C3NT61</accession>
<dbReference type="EMBL" id="FLUV01000103">
    <property type="protein sequence ID" value="SBW17511.1"/>
    <property type="molecule type" value="Genomic_DNA"/>
</dbReference>
<name>A0A1C3NT61_9ACTN</name>
<gene>
    <name evidence="2" type="ORF">FDG2_0251</name>
</gene>
<dbReference type="AlphaFoldDB" id="A0A1C3NT61"/>
<feature type="compositionally biased region" description="Polar residues" evidence="1">
    <location>
        <begin position="108"/>
        <end position="117"/>
    </location>
</feature>